<evidence type="ECO:0000313" key="2">
    <source>
        <dbReference type="Proteomes" id="UP000509346"/>
    </source>
</evidence>
<dbReference type="GeneID" id="56084285"/>
<dbReference type="AlphaFoldDB" id="A0A7D5P849"/>
<dbReference type="SUPFAM" id="SSF46689">
    <property type="entry name" value="Homeodomain-like"/>
    <property type="match status" value="1"/>
</dbReference>
<dbReference type="Proteomes" id="UP000509346">
    <property type="component" value="Chromosome"/>
</dbReference>
<dbReference type="RefSeq" id="WP_179918236.1">
    <property type="nucleotide sequence ID" value="NZ_CP058909.1"/>
</dbReference>
<organism evidence="1 2">
    <name type="scientific">Halosimplex pelagicum</name>
    <dbReference type="NCBI Taxonomy" id="869886"/>
    <lineage>
        <taxon>Archaea</taxon>
        <taxon>Methanobacteriati</taxon>
        <taxon>Methanobacteriota</taxon>
        <taxon>Stenosarchaea group</taxon>
        <taxon>Halobacteria</taxon>
        <taxon>Halobacteriales</taxon>
        <taxon>Haloarculaceae</taxon>
        <taxon>Halosimplex</taxon>
    </lineage>
</organism>
<accession>A0A7D5P849</accession>
<protein>
    <submittedName>
        <fullName evidence="1">DUF433 domain-containing protein</fullName>
    </submittedName>
</protein>
<dbReference type="KEGG" id="hpel:HZS54_16810"/>
<sequence>MSTAVRIVKTADVLHGKPRIEGTRVGVFQIGEAVRRQDWSEGDAAEQFGLDVAQVRAAVEYYDEHPELMDTLRKQKRARRQSIRAESRAK</sequence>
<dbReference type="OrthoDB" id="315700at2157"/>
<dbReference type="InterPro" id="IPR009057">
    <property type="entry name" value="Homeodomain-like_sf"/>
</dbReference>
<keyword evidence="2" id="KW-1185">Reference proteome</keyword>
<gene>
    <name evidence="1" type="ORF">HZS54_16810</name>
</gene>
<dbReference type="Pfam" id="PF04255">
    <property type="entry name" value="DUF433"/>
    <property type="match status" value="1"/>
</dbReference>
<dbReference type="InterPro" id="IPR036388">
    <property type="entry name" value="WH-like_DNA-bd_sf"/>
</dbReference>
<dbReference type="EMBL" id="CP058909">
    <property type="protein sequence ID" value="QLH83186.1"/>
    <property type="molecule type" value="Genomic_DNA"/>
</dbReference>
<reference evidence="1 2" key="1">
    <citation type="submission" date="2020-07" db="EMBL/GenBank/DDBJ databases">
        <title>Halosimplex litoreum sp. nov. and Halosimplex rubrum sp. nov., isolated from different salt environments.</title>
        <authorList>
            <person name="Cui H."/>
        </authorList>
    </citation>
    <scope>NUCLEOTIDE SEQUENCE [LARGE SCALE GENOMIC DNA]</scope>
    <source>
        <strain evidence="1 2">R2</strain>
    </source>
</reference>
<dbReference type="PANTHER" id="PTHR34849:SF3">
    <property type="entry name" value="SSR2962 PROTEIN"/>
    <property type="match status" value="1"/>
</dbReference>
<dbReference type="InterPro" id="IPR007367">
    <property type="entry name" value="DUF433"/>
</dbReference>
<evidence type="ECO:0000313" key="1">
    <source>
        <dbReference type="EMBL" id="QLH83186.1"/>
    </source>
</evidence>
<dbReference type="Gene3D" id="1.10.10.10">
    <property type="entry name" value="Winged helix-like DNA-binding domain superfamily/Winged helix DNA-binding domain"/>
    <property type="match status" value="1"/>
</dbReference>
<dbReference type="PANTHER" id="PTHR34849">
    <property type="entry name" value="SSL5025 PROTEIN"/>
    <property type="match status" value="1"/>
</dbReference>
<proteinExistence type="predicted"/>
<name>A0A7D5P849_9EURY</name>